<dbReference type="OrthoDB" id="9770036at2"/>
<dbReference type="AlphaFoldDB" id="K2N9A8"/>
<keyword evidence="11" id="KW-1185">Reference proteome</keyword>
<evidence type="ECO:0000256" key="1">
    <source>
        <dbReference type="ARBA" id="ARBA00004651"/>
    </source>
</evidence>
<keyword evidence="5 7" id="KW-0472">Membrane</keyword>
<feature type="domain" description="MacB-like periplasmic core" evidence="9">
    <location>
        <begin position="20"/>
        <end position="240"/>
    </location>
</feature>
<evidence type="ECO:0008006" key="12">
    <source>
        <dbReference type="Google" id="ProtNLM"/>
    </source>
</evidence>
<comment type="similarity">
    <text evidence="6">Belongs to the ABC-4 integral membrane protein family.</text>
</comment>
<dbReference type="STRING" id="721133.SAMN05216176_101378"/>
<feature type="transmembrane region" description="Helical" evidence="7">
    <location>
        <begin position="21"/>
        <end position="40"/>
    </location>
</feature>
<evidence type="ECO:0000256" key="4">
    <source>
        <dbReference type="ARBA" id="ARBA00022989"/>
    </source>
</evidence>
<comment type="caution">
    <text evidence="10">The sequence shown here is derived from an EMBL/GenBank/DDBJ whole genome shotgun (WGS) entry which is preliminary data.</text>
</comment>
<feature type="domain" description="ABC3 transporter permease C-terminal" evidence="8">
    <location>
        <begin position="282"/>
        <end position="395"/>
    </location>
</feature>
<reference evidence="10 11" key="1">
    <citation type="journal article" date="2012" name="J. Bacteriol.">
        <title>Genome Sequence of Nitratireductor indicus Type Strain C115.</title>
        <authorList>
            <person name="Lai Q."/>
            <person name="Li G."/>
            <person name="Yu Z."/>
            <person name="Shao Z."/>
        </authorList>
    </citation>
    <scope>NUCLEOTIDE SEQUENCE [LARGE SCALE GENOMIC DNA]</scope>
    <source>
        <strain evidence="10 11">C115</strain>
    </source>
</reference>
<keyword evidence="3 7" id="KW-0812">Transmembrane</keyword>
<keyword evidence="2" id="KW-1003">Cell membrane</keyword>
<dbReference type="PANTHER" id="PTHR30572:SF4">
    <property type="entry name" value="ABC TRANSPORTER PERMEASE YTRF"/>
    <property type="match status" value="1"/>
</dbReference>
<comment type="subcellular location">
    <subcellularLocation>
        <location evidence="1">Cell membrane</location>
        <topology evidence="1">Multi-pass membrane protein</topology>
    </subcellularLocation>
</comment>
<protein>
    <recommendedName>
        <fullName evidence="12">ABC transporter permease</fullName>
    </recommendedName>
</protein>
<dbReference type="RefSeq" id="WP_009756207.1">
    <property type="nucleotide sequence ID" value="NZ_AMSI01000002.1"/>
</dbReference>
<accession>K2N9A8</accession>
<dbReference type="InterPro" id="IPR003838">
    <property type="entry name" value="ABC3_permease_C"/>
</dbReference>
<dbReference type="PATRIC" id="fig|1231190.3.peg.974"/>
<dbReference type="Pfam" id="PF12704">
    <property type="entry name" value="MacB_PCD"/>
    <property type="match status" value="1"/>
</dbReference>
<dbReference type="Pfam" id="PF02687">
    <property type="entry name" value="FtsX"/>
    <property type="match status" value="1"/>
</dbReference>
<evidence type="ECO:0000313" key="10">
    <source>
        <dbReference type="EMBL" id="EKF44073.1"/>
    </source>
</evidence>
<dbReference type="InterPro" id="IPR050250">
    <property type="entry name" value="Macrolide_Exporter_MacB"/>
</dbReference>
<name>K2N9A8_9HYPH</name>
<dbReference type="Proteomes" id="UP000007374">
    <property type="component" value="Unassembled WGS sequence"/>
</dbReference>
<evidence type="ECO:0000256" key="3">
    <source>
        <dbReference type="ARBA" id="ARBA00022692"/>
    </source>
</evidence>
<gene>
    <name evidence="10" type="ORF">NA8A_04655</name>
</gene>
<evidence type="ECO:0000313" key="11">
    <source>
        <dbReference type="Proteomes" id="UP000007374"/>
    </source>
</evidence>
<organism evidence="10 11">
    <name type="scientific">Nitratireductor indicus C115</name>
    <dbReference type="NCBI Taxonomy" id="1231190"/>
    <lineage>
        <taxon>Bacteria</taxon>
        <taxon>Pseudomonadati</taxon>
        <taxon>Pseudomonadota</taxon>
        <taxon>Alphaproteobacteria</taxon>
        <taxon>Hyphomicrobiales</taxon>
        <taxon>Phyllobacteriaceae</taxon>
        <taxon>Nitratireductor</taxon>
    </lineage>
</organism>
<evidence type="ECO:0000256" key="7">
    <source>
        <dbReference type="SAM" id="Phobius"/>
    </source>
</evidence>
<evidence type="ECO:0000256" key="5">
    <source>
        <dbReference type="ARBA" id="ARBA00023136"/>
    </source>
</evidence>
<evidence type="ECO:0000256" key="6">
    <source>
        <dbReference type="ARBA" id="ARBA00038076"/>
    </source>
</evidence>
<dbReference type="GO" id="GO:0005886">
    <property type="term" value="C:plasma membrane"/>
    <property type="evidence" value="ECO:0007669"/>
    <property type="project" value="UniProtKB-SubCell"/>
</dbReference>
<sequence length="402" mass="42409">MLLQNIILALASIARHKLRSLLTLLGVIIGVAAVIAMLTVGNGARDRITGEVAELGGNLISVWAQYVTGDGSFVPRQAPALRMRDFEPLMRNLRDSADVIAISETSGQAIFGPRSADVTIIGVSEAYAVIRNWRVTEGRPLERWEIASGAGVCLIGAQAAKTLFAGESPLRARIRIGPAACTVVGVLASRGATLGGSEDKTVLLPLENLQARIEGSRNLSSILIMVREGVSAGEVMSRAKESLRLTRRIVGDQNDDFMVEDNAELIRHASRLAGILTAFLGSVAGISLLVGGIGIMNIMLVSVAERTREIGVRMAIGARPSDILLQFIVEASAMALLGGAIGIGLGLLIAFITTALIDLPFAPDAVSIAAIALLSMLIGLVFGFFPALRGARLDPIEALRHE</sequence>
<dbReference type="eggNOG" id="COG0577">
    <property type="taxonomic scope" value="Bacteria"/>
</dbReference>
<feature type="transmembrane region" description="Helical" evidence="7">
    <location>
        <begin position="324"/>
        <end position="353"/>
    </location>
</feature>
<evidence type="ECO:0000259" key="9">
    <source>
        <dbReference type="Pfam" id="PF12704"/>
    </source>
</evidence>
<dbReference type="InterPro" id="IPR025857">
    <property type="entry name" value="MacB_PCD"/>
</dbReference>
<evidence type="ECO:0000259" key="8">
    <source>
        <dbReference type="Pfam" id="PF02687"/>
    </source>
</evidence>
<evidence type="ECO:0000256" key="2">
    <source>
        <dbReference type="ARBA" id="ARBA00022475"/>
    </source>
</evidence>
<dbReference type="GO" id="GO:0022857">
    <property type="term" value="F:transmembrane transporter activity"/>
    <property type="evidence" value="ECO:0007669"/>
    <property type="project" value="TreeGrafter"/>
</dbReference>
<keyword evidence="4 7" id="KW-1133">Transmembrane helix</keyword>
<dbReference type="PANTHER" id="PTHR30572">
    <property type="entry name" value="MEMBRANE COMPONENT OF TRANSPORTER-RELATED"/>
    <property type="match status" value="1"/>
</dbReference>
<feature type="transmembrane region" description="Helical" evidence="7">
    <location>
        <begin position="272"/>
        <end position="303"/>
    </location>
</feature>
<dbReference type="EMBL" id="AMSI01000002">
    <property type="protein sequence ID" value="EKF44073.1"/>
    <property type="molecule type" value="Genomic_DNA"/>
</dbReference>
<proteinExistence type="inferred from homology"/>
<feature type="transmembrane region" description="Helical" evidence="7">
    <location>
        <begin position="365"/>
        <end position="385"/>
    </location>
</feature>